<accession>A0A367ZKB7</accession>
<comment type="caution">
    <text evidence="1">The sequence shown here is derived from an EMBL/GenBank/DDBJ whole genome shotgun (WGS) entry which is preliminary data.</text>
</comment>
<dbReference type="EMBL" id="QOQW01000021">
    <property type="protein sequence ID" value="RCK78565.1"/>
    <property type="molecule type" value="Genomic_DNA"/>
</dbReference>
<reference evidence="1 2" key="1">
    <citation type="submission" date="2018-05" db="EMBL/GenBank/DDBJ databases">
        <title>A metagenomic window into the 2 km-deep terrestrial subsurface aquifer revealed taxonomically and functionally diverse microbial community comprising novel uncultured bacterial lineages.</title>
        <authorList>
            <person name="Kadnikov V.V."/>
            <person name="Mardanov A.V."/>
            <person name="Beletsky A.V."/>
            <person name="Banks D."/>
            <person name="Pimenov N.V."/>
            <person name="Frank Y.A."/>
            <person name="Karnachuk O.V."/>
            <person name="Ravin N.V."/>
        </authorList>
    </citation>
    <scope>NUCLEOTIDE SEQUENCE [LARGE SCALE GENOMIC DNA]</scope>
    <source>
        <strain evidence="1">BY5</strain>
    </source>
</reference>
<gene>
    <name evidence="1" type="ORF">OZSIB_1287</name>
</gene>
<proteinExistence type="predicted"/>
<dbReference type="Proteomes" id="UP000252355">
    <property type="component" value="Unassembled WGS sequence"/>
</dbReference>
<dbReference type="AlphaFoldDB" id="A0A367ZKB7"/>
<name>A0A367ZKB7_9BACT</name>
<protein>
    <submittedName>
        <fullName evidence="1">Uncharacterized protein</fullName>
    </submittedName>
</protein>
<sequence length="40" mass="4705">MNQYVRVYDNHFLPSAFKSLMSSLEILDLMVLRNSRISSK</sequence>
<evidence type="ECO:0000313" key="2">
    <source>
        <dbReference type="Proteomes" id="UP000252355"/>
    </source>
</evidence>
<evidence type="ECO:0000313" key="1">
    <source>
        <dbReference type="EMBL" id="RCK78565.1"/>
    </source>
</evidence>
<organism evidence="1 2">
    <name type="scientific">Candidatus Ozemobacter sibiricus</name>
    <dbReference type="NCBI Taxonomy" id="2268124"/>
    <lineage>
        <taxon>Bacteria</taxon>
        <taxon>Candidatus Ozemobacteria</taxon>
        <taxon>Candidatus Ozemobacterales</taxon>
        <taxon>Candidatus Ozemobacteraceae</taxon>
        <taxon>Candidatus Ozemobacter</taxon>
    </lineage>
</organism>